<evidence type="ECO:0000256" key="13">
    <source>
        <dbReference type="ARBA" id="ARBA00023211"/>
    </source>
</evidence>
<comment type="catalytic activity">
    <reaction evidence="14">
        <text>a beta-D-galactosyl-(1-&gt;4)-N-acetyl-beta-D-glucosaminyl derivative + UDP-N-acetyl-alpha-D-glucosamine = an N-acetyl-beta-D-glucosaminyl-(1-&gt;3)-beta-D-galactosyl-(1-&gt;4)-N-acetyl-beta-D-glucosaminyl derivative + UDP + H(+)</text>
        <dbReference type="Rhea" id="RHEA:14389"/>
        <dbReference type="ChEBI" id="CHEBI:15378"/>
        <dbReference type="ChEBI" id="CHEBI:57705"/>
        <dbReference type="ChEBI" id="CHEBI:58223"/>
        <dbReference type="ChEBI" id="CHEBI:133507"/>
        <dbReference type="ChEBI" id="CHEBI:134090"/>
        <dbReference type="EC" id="2.4.1.149"/>
    </reaction>
</comment>
<dbReference type="EC" id="2.4.1.-" evidence="16"/>
<evidence type="ECO:0000256" key="15">
    <source>
        <dbReference type="ARBA" id="ARBA00065824"/>
    </source>
</evidence>
<keyword evidence="10 16" id="KW-0333">Golgi apparatus</keyword>
<dbReference type="InParanoid" id="H3BFX1"/>
<evidence type="ECO:0000256" key="5">
    <source>
        <dbReference type="ARBA" id="ARBA00022676"/>
    </source>
</evidence>
<keyword evidence="7" id="KW-0812">Transmembrane</keyword>
<keyword evidence="6" id="KW-0808">Transferase</keyword>
<evidence type="ECO:0000256" key="11">
    <source>
        <dbReference type="ARBA" id="ARBA00023136"/>
    </source>
</evidence>
<comment type="subcellular location">
    <subcellularLocation>
        <location evidence="2 16">Golgi apparatus membrane</location>
        <topology evidence="2 16">Single-pass type II membrane protein</topology>
    </subcellularLocation>
</comment>
<reference evidence="17" key="3">
    <citation type="submission" date="2025-09" db="UniProtKB">
        <authorList>
            <consortium name="Ensembl"/>
        </authorList>
    </citation>
    <scope>IDENTIFICATION</scope>
</reference>
<dbReference type="GO" id="GO:0008532">
    <property type="term" value="F:N-acetyllactosaminide beta-1,3-N-acetylglucosaminyltransferase activity"/>
    <property type="evidence" value="ECO:0007669"/>
    <property type="project" value="UniProtKB-EC"/>
</dbReference>
<dbReference type="GeneTree" id="ENSGT00940000161895"/>
<name>H3BFX1_LATCH</name>
<dbReference type="GO" id="GO:0000139">
    <property type="term" value="C:Golgi membrane"/>
    <property type="evidence" value="ECO:0007669"/>
    <property type="project" value="UniProtKB-SubCell"/>
</dbReference>
<comment type="similarity">
    <text evidence="4 16">Belongs to the glycosyltransferase 31 family.</text>
</comment>
<dbReference type="FunFam" id="3.90.550.50:FF:000010">
    <property type="entry name" value="Hexosyltransferase"/>
    <property type="match status" value="1"/>
</dbReference>
<evidence type="ECO:0000256" key="3">
    <source>
        <dbReference type="ARBA" id="ARBA00004922"/>
    </source>
</evidence>
<evidence type="ECO:0000313" key="18">
    <source>
        <dbReference type="Proteomes" id="UP000008672"/>
    </source>
</evidence>
<keyword evidence="12" id="KW-0325">Glycoprotein</keyword>
<evidence type="ECO:0000256" key="16">
    <source>
        <dbReference type="RuleBase" id="RU363063"/>
    </source>
</evidence>
<dbReference type="PANTHER" id="PTHR11214:SF87">
    <property type="entry name" value="UDP-GLCNAC:BETAGAL BETA-1,3-N-ACETYLGLUCOSAMINYLTRANSFERASE 8"/>
    <property type="match status" value="1"/>
</dbReference>
<sequence>KPLVIVLALFGLCTIKIYYSWNGKVPEARAGGPLLKLVSTMPFTTLKVPPVSFSQEIQKVIPARNAYYNKKQYQILKMLENSAVGDVSAHLESCQANTEVFSEIHDFNSYPELYKQFLLHWNCRNFPLVSNQPAKCSGNGTFLLLAIKSAPQSFERRQAVRETWGKEGTYRGFEVRLVFLVGMTDKNVEPDLQELVSHEGSHFQDILQWDFRDSFFNLTLKENLFFKWVMNYCLNTTYIFKGDDDVFVNTFKMMDYLASVDTNKSHHLYTGQVISEASPFHGLASKYYVPASFYDGPYPVYVTGGGLIFSGQLVKKLHWISKYIPFYPIDDVYTGMCFQSLGLQPEKHPDFQTFGIAQKDMENPCVHQRLMVVHQKTPQQMKSLWKAMLDPNLKC</sequence>
<dbReference type="AlphaFoldDB" id="H3BFX1"/>
<evidence type="ECO:0000256" key="12">
    <source>
        <dbReference type="ARBA" id="ARBA00023180"/>
    </source>
</evidence>
<comment type="subunit">
    <text evidence="15">Interacts with B3GNT8; this interaction greatly increases B3GNT2 catalytic activity, independently of B3GNT8 enzymatic activity.</text>
</comment>
<evidence type="ECO:0000256" key="2">
    <source>
        <dbReference type="ARBA" id="ARBA00004323"/>
    </source>
</evidence>
<evidence type="ECO:0000256" key="1">
    <source>
        <dbReference type="ARBA" id="ARBA00001936"/>
    </source>
</evidence>
<dbReference type="Gene3D" id="3.90.550.50">
    <property type="match status" value="1"/>
</dbReference>
<keyword evidence="9" id="KW-1133">Transmembrane helix</keyword>
<evidence type="ECO:0000256" key="6">
    <source>
        <dbReference type="ARBA" id="ARBA00022679"/>
    </source>
</evidence>
<dbReference type="GO" id="GO:0006493">
    <property type="term" value="P:protein O-linked glycosylation"/>
    <property type="evidence" value="ECO:0007669"/>
    <property type="project" value="TreeGrafter"/>
</dbReference>
<evidence type="ECO:0000256" key="9">
    <source>
        <dbReference type="ARBA" id="ARBA00022989"/>
    </source>
</evidence>
<dbReference type="OMA" id="LQWDFHE"/>
<reference evidence="18" key="1">
    <citation type="submission" date="2011-08" db="EMBL/GenBank/DDBJ databases">
        <title>The draft genome of Latimeria chalumnae.</title>
        <authorList>
            <person name="Di Palma F."/>
            <person name="Alfoldi J."/>
            <person name="Johnson J."/>
            <person name="Berlin A."/>
            <person name="Gnerre S."/>
            <person name="Jaffe D."/>
            <person name="MacCallum I."/>
            <person name="Young S."/>
            <person name="Walker B.J."/>
            <person name="Lander E."/>
            <person name="Lindblad-Toh K."/>
        </authorList>
    </citation>
    <scope>NUCLEOTIDE SEQUENCE [LARGE SCALE GENOMIC DNA]</scope>
    <source>
        <strain evidence="18">Wild caught</strain>
    </source>
</reference>
<dbReference type="InterPro" id="IPR002659">
    <property type="entry name" value="Glyco_trans_31"/>
</dbReference>
<comment type="pathway">
    <text evidence="3">Protein modification; protein glycosylation.</text>
</comment>
<evidence type="ECO:0000256" key="4">
    <source>
        <dbReference type="ARBA" id="ARBA00008661"/>
    </source>
</evidence>
<keyword evidence="5 16" id="KW-0328">Glycosyltransferase</keyword>
<dbReference type="GO" id="GO:0030311">
    <property type="term" value="P:poly-N-acetyllactosamine biosynthetic process"/>
    <property type="evidence" value="ECO:0007669"/>
    <property type="project" value="TreeGrafter"/>
</dbReference>
<dbReference type="PANTHER" id="PTHR11214">
    <property type="entry name" value="BETA-1,3-N-ACETYLGLUCOSAMINYLTRANSFERASE"/>
    <property type="match status" value="1"/>
</dbReference>
<dbReference type="EMBL" id="AFYH01010055">
    <property type="status" value="NOT_ANNOTATED_CDS"/>
    <property type="molecule type" value="Genomic_DNA"/>
</dbReference>
<comment type="cofactor">
    <cofactor evidence="1">
        <name>Mn(2+)</name>
        <dbReference type="ChEBI" id="CHEBI:29035"/>
    </cofactor>
</comment>
<evidence type="ECO:0000256" key="7">
    <source>
        <dbReference type="ARBA" id="ARBA00022692"/>
    </source>
</evidence>
<keyword evidence="13" id="KW-0464">Manganese</keyword>
<dbReference type="GO" id="GO:0016262">
    <property type="term" value="F:protein N-acetylglucosaminyltransferase activity"/>
    <property type="evidence" value="ECO:0007669"/>
    <property type="project" value="TreeGrafter"/>
</dbReference>
<evidence type="ECO:0000256" key="8">
    <source>
        <dbReference type="ARBA" id="ARBA00022968"/>
    </source>
</evidence>
<proteinExistence type="inferred from homology"/>
<organism evidence="17 18">
    <name type="scientific">Latimeria chalumnae</name>
    <name type="common">Coelacanth</name>
    <dbReference type="NCBI Taxonomy" id="7897"/>
    <lineage>
        <taxon>Eukaryota</taxon>
        <taxon>Metazoa</taxon>
        <taxon>Chordata</taxon>
        <taxon>Craniata</taxon>
        <taxon>Vertebrata</taxon>
        <taxon>Euteleostomi</taxon>
        <taxon>Coelacanthiformes</taxon>
        <taxon>Coelacanthidae</taxon>
        <taxon>Latimeria</taxon>
    </lineage>
</organism>
<dbReference type="Pfam" id="PF01762">
    <property type="entry name" value="Galactosyl_T"/>
    <property type="match status" value="1"/>
</dbReference>
<dbReference type="Ensembl" id="ENSLACT00000020932.1">
    <property type="protein sequence ID" value="ENSLACP00000020792.1"/>
    <property type="gene ID" value="ENSLACG00000018264.1"/>
</dbReference>
<dbReference type="Proteomes" id="UP000008672">
    <property type="component" value="Unassembled WGS sequence"/>
</dbReference>
<gene>
    <name evidence="17" type="primary">B3GNT8</name>
</gene>
<accession>H3BFX1</accession>
<protein>
    <recommendedName>
        <fullName evidence="16">Hexosyltransferase</fullName>
        <ecNumber evidence="16">2.4.1.-</ecNumber>
    </recommendedName>
</protein>
<evidence type="ECO:0000256" key="14">
    <source>
        <dbReference type="ARBA" id="ARBA00050470"/>
    </source>
</evidence>
<keyword evidence="11" id="KW-0472">Membrane</keyword>
<keyword evidence="8" id="KW-0735">Signal-anchor</keyword>
<dbReference type="eggNOG" id="KOG2287">
    <property type="taxonomic scope" value="Eukaryota"/>
</dbReference>
<evidence type="ECO:0000256" key="10">
    <source>
        <dbReference type="ARBA" id="ARBA00023034"/>
    </source>
</evidence>
<keyword evidence="18" id="KW-1185">Reference proteome</keyword>
<reference evidence="17" key="2">
    <citation type="submission" date="2025-08" db="UniProtKB">
        <authorList>
            <consortium name="Ensembl"/>
        </authorList>
    </citation>
    <scope>IDENTIFICATION</scope>
</reference>
<evidence type="ECO:0000313" key="17">
    <source>
        <dbReference type="Ensembl" id="ENSLACP00000020792.1"/>
    </source>
</evidence>